<reference evidence="3" key="1">
    <citation type="journal article" date="2017" name="Genome Biol.">
        <title>Comparative genomics reveals high biological diversity and specific adaptations in the industrially and medically important fungal genus Aspergillus.</title>
        <authorList>
            <person name="de Vries R.P."/>
            <person name="Riley R."/>
            <person name="Wiebenga A."/>
            <person name="Aguilar-Osorio G."/>
            <person name="Amillis S."/>
            <person name="Uchima C.A."/>
            <person name="Anderluh G."/>
            <person name="Asadollahi M."/>
            <person name="Askin M."/>
            <person name="Barry K."/>
            <person name="Battaglia E."/>
            <person name="Bayram O."/>
            <person name="Benocci T."/>
            <person name="Braus-Stromeyer S.A."/>
            <person name="Caldana C."/>
            <person name="Canovas D."/>
            <person name="Cerqueira G.C."/>
            <person name="Chen F."/>
            <person name="Chen W."/>
            <person name="Choi C."/>
            <person name="Clum A."/>
            <person name="Dos Santos R.A."/>
            <person name="Damasio A.R."/>
            <person name="Diallinas G."/>
            <person name="Emri T."/>
            <person name="Fekete E."/>
            <person name="Flipphi M."/>
            <person name="Freyberg S."/>
            <person name="Gallo A."/>
            <person name="Gournas C."/>
            <person name="Habgood R."/>
            <person name="Hainaut M."/>
            <person name="Harispe M.L."/>
            <person name="Henrissat B."/>
            <person name="Hilden K.S."/>
            <person name="Hope R."/>
            <person name="Hossain A."/>
            <person name="Karabika E."/>
            <person name="Karaffa L."/>
            <person name="Karanyi Z."/>
            <person name="Krasevec N."/>
            <person name="Kuo A."/>
            <person name="Kusch H."/>
            <person name="LaButti K."/>
            <person name="Lagendijk E.L."/>
            <person name="Lapidus A."/>
            <person name="Levasseur A."/>
            <person name="Lindquist E."/>
            <person name="Lipzen A."/>
            <person name="Logrieco A.F."/>
            <person name="MacCabe A."/>
            <person name="Maekelae M.R."/>
            <person name="Malavazi I."/>
            <person name="Melin P."/>
            <person name="Meyer V."/>
            <person name="Mielnichuk N."/>
            <person name="Miskei M."/>
            <person name="Molnar A.P."/>
            <person name="Mule G."/>
            <person name="Ngan C.Y."/>
            <person name="Orejas M."/>
            <person name="Orosz E."/>
            <person name="Ouedraogo J.P."/>
            <person name="Overkamp K.M."/>
            <person name="Park H.-S."/>
            <person name="Perrone G."/>
            <person name="Piumi F."/>
            <person name="Punt P.J."/>
            <person name="Ram A.F."/>
            <person name="Ramon A."/>
            <person name="Rauscher S."/>
            <person name="Record E."/>
            <person name="Riano-Pachon D.M."/>
            <person name="Robert V."/>
            <person name="Roehrig J."/>
            <person name="Ruller R."/>
            <person name="Salamov A."/>
            <person name="Salih N.S."/>
            <person name="Samson R.A."/>
            <person name="Sandor E."/>
            <person name="Sanguinetti M."/>
            <person name="Schuetze T."/>
            <person name="Sepcic K."/>
            <person name="Shelest E."/>
            <person name="Sherlock G."/>
            <person name="Sophianopoulou V."/>
            <person name="Squina F.M."/>
            <person name="Sun H."/>
            <person name="Susca A."/>
            <person name="Todd R.B."/>
            <person name="Tsang A."/>
            <person name="Unkles S.E."/>
            <person name="van de Wiele N."/>
            <person name="van Rossen-Uffink D."/>
            <person name="Oliveira J.V."/>
            <person name="Vesth T.C."/>
            <person name="Visser J."/>
            <person name="Yu J.-H."/>
            <person name="Zhou M."/>
            <person name="Andersen M.R."/>
            <person name="Archer D.B."/>
            <person name="Baker S.E."/>
            <person name="Benoit I."/>
            <person name="Brakhage A.A."/>
            <person name="Braus G.H."/>
            <person name="Fischer R."/>
            <person name="Frisvad J.C."/>
            <person name="Goldman G.H."/>
            <person name="Houbraken J."/>
            <person name="Oakley B."/>
            <person name="Pocsi I."/>
            <person name="Scazzocchio C."/>
            <person name="Seiboth B."/>
            <person name="vanKuyk P.A."/>
            <person name="Wortman J."/>
            <person name="Dyer P.S."/>
            <person name="Grigoriev I.V."/>
        </authorList>
    </citation>
    <scope>NUCLEOTIDE SEQUENCE [LARGE SCALE GENOMIC DNA]</scope>
    <source>
        <strain evidence="3">CBS 583.65</strain>
    </source>
</reference>
<dbReference type="VEuPathDB" id="FungiDB:ASPVEDRAFT_35102"/>
<dbReference type="EMBL" id="KV878125">
    <property type="protein sequence ID" value="OJI95774.1"/>
    <property type="molecule type" value="Genomic_DNA"/>
</dbReference>
<proteinExistence type="predicted"/>
<keyword evidence="1" id="KW-0472">Membrane</keyword>
<accession>A0A1L9P2Y0</accession>
<protein>
    <submittedName>
        <fullName evidence="2">Uncharacterized protein</fullName>
    </submittedName>
</protein>
<feature type="transmembrane region" description="Helical" evidence="1">
    <location>
        <begin position="237"/>
        <end position="258"/>
    </location>
</feature>
<organism evidence="2 3">
    <name type="scientific">Aspergillus versicolor CBS 583.65</name>
    <dbReference type="NCBI Taxonomy" id="1036611"/>
    <lineage>
        <taxon>Eukaryota</taxon>
        <taxon>Fungi</taxon>
        <taxon>Dikarya</taxon>
        <taxon>Ascomycota</taxon>
        <taxon>Pezizomycotina</taxon>
        <taxon>Eurotiomycetes</taxon>
        <taxon>Eurotiomycetidae</taxon>
        <taxon>Eurotiales</taxon>
        <taxon>Aspergillaceae</taxon>
        <taxon>Aspergillus</taxon>
        <taxon>Aspergillus subgen. Nidulantes</taxon>
    </lineage>
</organism>
<feature type="transmembrane region" description="Helical" evidence="1">
    <location>
        <begin position="278"/>
        <end position="307"/>
    </location>
</feature>
<sequence length="326" mass="36672">MALKPPFESAFASSAISRTEISDLLPASTRCPQTHAQYCPSLNASQFVARDLCVKRLTHVQEWLWIAGRALPPRPLTFQVAVGRSIVPDQRVEMHLVWERTRRMHIKPLPRYLLAPQFWHDHICPHAQVYFDAVGFLCSYLALIQSESDFAIAQSHNLVSASLQWPSWVLLTQQVLTARTSNCSALATTRLGSPSKRSPRYTYGELRLSRLNLVYRLRHGCLIRGYEFQYQTYGELFTAYIAPLSITTVYIALALTAMQTGLATDFLERSAAFRVVSGWLAVVSIVVPLAVILGLGIVAAVVFVVNLSKALTWKRERQRKLDEEVG</sequence>
<dbReference type="STRING" id="1036611.A0A1L9P2Y0"/>
<gene>
    <name evidence="2" type="ORF">ASPVEDRAFT_35102</name>
</gene>
<keyword evidence="1" id="KW-1133">Transmembrane helix</keyword>
<dbReference type="GeneID" id="63726431"/>
<evidence type="ECO:0000313" key="2">
    <source>
        <dbReference type="EMBL" id="OJI95774.1"/>
    </source>
</evidence>
<dbReference type="RefSeq" id="XP_040661537.1">
    <property type="nucleotide sequence ID" value="XM_040810920.1"/>
</dbReference>
<dbReference type="InterPro" id="IPR046536">
    <property type="entry name" value="DUF6601"/>
</dbReference>
<dbReference type="PANTHER" id="PTHR34414">
    <property type="entry name" value="HET DOMAIN-CONTAINING PROTEIN-RELATED"/>
    <property type="match status" value="1"/>
</dbReference>
<evidence type="ECO:0000256" key="1">
    <source>
        <dbReference type="SAM" id="Phobius"/>
    </source>
</evidence>
<dbReference type="Proteomes" id="UP000184073">
    <property type="component" value="Unassembled WGS sequence"/>
</dbReference>
<dbReference type="AlphaFoldDB" id="A0A1L9P2Y0"/>
<keyword evidence="1" id="KW-0812">Transmembrane</keyword>
<evidence type="ECO:0000313" key="3">
    <source>
        <dbReference type="Proteomes" id="UP000184073"/>
    </source>
</evidence>
<dbReference type="PANTHER" id="PTHR34414:SF1">
    <property type="entry name" value="SUBTILISIN-LIKE SERINE PROTEASE"/>
    <property type="match status" value="1"/>
</dbReference>
<dbReference type="Pfam" id="PF20246">
    <property type="entry name" value="DUF6601"/>
    <property type="match status" value="1"/>
</dbReference>
<keyword evidence="3" id="KW-1185">Reference proteome</keyword>
<name>A0A1L9P2Y0_ASPVE</name>
<dbReference type="OrthoDB" id="5086500at2759"/>